<dbReference type="Proteomes" id="UP000610611">
    <property type="component" value="Unassembled WGS sequence"/>
</dbReference>
<dbReference type="GO" id="GO:0004519">
    <property type="term" value="F:endonuclease activity"/>
    <property type="evidence" value="ECO:0007669"/>
    <property type="project" value="UniProtKB-KW"/>
</dbReference>
<feature type="transmembrane region" description="Helical" evidence="2">
    <location>
        <begin position="177"/>
        <end position="198"/>
    </location>
</feature>
<keyword evidence="2" id="KW-1133">Transmembrane helix</keyword>
<dbReference type="EMBL" id="WOWB01000005">
    <property type="protein sequence ID" value="NLV08128.1"/>
    <property type="molecule type" value="Genomic_DNA"/>
</dbReference>
<evidence type="ECO:0000313" key="4">
    <source>
        <dbReference type="Proteomes" id="UP000610611"/>
    </source>
</evidence>
<evidence type="ECO:0000313" key="3">
    <source>
        <dbReference type="EMBL" id="NLV08128.1"/>
    </source>
</evidence>
<keyword evidence="2" id="KW-0812">Transmembrane</keyword>
<evidence type="ECO:0000256" key="2">
    <source>
        <dbReference type="SAM" id="Phobius"/>
    </source>
</evidence>
<sequence length="296" mass="32992">MKESIESQYDDPDNYRGEYPPDWAYRIVFRKQLDNNTCTNCGTRFPAEDLEVVRRIPAENGGTNKTTNLLTVCSFCEIDIKQTGRLNLPESANQEPASSPDPDTHRVLALQSEVPITEEVEGETEGNGQSRNAPRSESSHIQTQSERTQIFNQTTTEESDEQSVQDDTDERAGWRRLFVASIGGTAMFLTYLCAFGISYFLSSIAGNVAFYGLPLAGLVAGVRWRLSTAIASVCVVLMYAAVWESISTELFMTPFAWVPVVAPLAGIAYGLITERTEFSLRNHLPSDPRLVVQRFR</sequence>
<dbReference type="Gene3D" id="1.10.30.50">
    <property type="match status" value="1"/>
</dbReference>
<dbReference type="CDD" id="cd00085">
    <property type="entry name" value="HNHc"/>
    <property type="match status" value="1"/>
</dbReference>
<evidence type="ECO:0000256" key="1">
    <source>
        <dbReference type="SAM" id="MobiDB-lite"/>
    </source>
</evidence>
<feature type="transmembrane region" description="Helical" evidence="2">
    <location>
        <begin position="252"/>
        <end position="272"/>
    </location>
</feature>
<protein>
    <submittedName>
        <fullName evidence="3">HNH endonuclease</fullName>
    </submittedName>
</protein>
<keyword evidence="3" id="KW-0540">Nuclease</keyword>
<proteinExistence type="predicted"/>
<name>A0A847UAJ8_9EURY</name>
<feature type="transmembrane region" description="Helical" evidence="2">
    <location>
        <begin position="229"/>
        <end position="246"/>
    </location>
</feature>
<dbReference type="RefSeq" id="WP_170084416.1">
    <property type="nucleotide sequence ID" value="NZ_WOWB01000005.1"/>
</dbReference>
<dbReference type="AlphaFoldDB" id="A0A847UAJ8"/>
<feature type="region of interest" description="Disordered" evidence="1">
    <location>
        <begin position="115"/>
        <end position="168"/>
    </location>
</feature>
<keyword evidence="3" id="KW-0255">Endonuclease</keyword>
<dbReference type="InterPro" id="IPR003615">
    <property type="entry name" value="HNH_nuc"/>
</dbReference>
<comment type="caution">
    <text evidence="3">The sequence shown here is derived from an EMBL/GenBank/DDBJ whole genome shotgun (WGS) entry which is preliminary data.</text>
</comment>
<accession>A0A847UAJ8</accession>
<keyword evidence="3" id="KW-0378">Hydrolase</keyword>
<feature type="compositionally biased region" description="Polar residues" evidence="1">
    <location>
        <begin position="127"/>
        <end position="156"/>
    </location>
</feature>
<organism evidence="3 4">
    <name type="scientific">Haloarcula rubripromontorii</name>
    <dbReference type="NCBI Taxonomy" id="1705562"/>
    <lineage>
        <taxon>Archaea</taxon>
        <taxon>Methanobacteriati</taxon>
        <taxon>Methanobacteriota</taxon>
        <taxon>Stenosarchaea group</taxon>
        <taxon>Halobacteria</taxon>
        <taxon>Halobacteriales</taxon>
        <taxon>Haloarculaceae</taxon>
        <taxon>Haloarcula</taxon>
    </lineage>
</organism>
<gene>
    <name evidence="3" type="ORF">GOC83_18545</name>
</gene>
<feature type="transmembrane region" description="Helical" evidence="2">
    <location>
        <begin position="204"/>
        <end position="222"/>
    </location>
</feature>
<reference evidence="3" key="1">
    <citation type="submission" date="2019-12" db="EMBL/GenBank/DDBJ databases">
        <title>The whole-genome sequencing of Haloarcula japonica strain pws8.</title>
        <authorList>
            <person name="Verma D.K."/>
            <person name="Gopal K."/>
            <person name="Prasad E.S."/>
        </authorList>
    </citation>
    <scope>NUCLEOTIDE SEQUENCE</scope>
    <source>
        <strain evidence="3">Pws8</strain>
    </source>
</reference>
<keyword evidence="2" id="KW-0472">Membrane</keyword>
<feature type="compositionally biased region" description="Acidic residues" evidence="1">
    <location>
        <begin position="157"/>
        <end position="168"/>
    </location>
</feature>